<keyword evidence="2" id="KW-1185">Reference proteome</keyword>
<accession>A0ABS6ZBJ2</accession>
<evidence type="ECO:0000313" key="1">
    <source>
        <dbReference type="EMBL" id="MBW5485127.1"/>
    </source>
</evidence>
<evidence type="ECO:0000313" key="2">
    <source>
        <dbReference type="Proteomes" id="UP000812013"/>
    </source>
</evidence>
<comment type="caution">
    <text evidence="1">The sequence shown here is derived from an EMBL/GenBank/DDBJ whole genome shotgun (WGS) entry which is preliminary data.</text>
</comment>
<dbReference type="EMBL" id="WTFF01000221">
    <property type="protein sequence ID" value="MBW5485127.1"/>
    <property type="molecule type" value="Genomic_DNA"/>
</dbReference>
<organism evidence="1 2">
    <name type="scientific">Streptomyces bambusae</name>
    <dbReference type="NCBI Taxonomy" id="1550616"/>
    <lineage>
        <taxon>Bacteria</taxon>
        <taxon>Bacillati</taxon>
        <taxon>Actinomycetota</taxon>
        <taxon>Actinomycetes</taxon>
        <taxon>Kitasatosporales</taxon>
        <taxon>Streptomycetaceae</taxon>
        <taxon>Streptomyces</taxon>
    </lineage>
</organism>
<proteinExistence type="predicted"/>
<reference evidence="1 2" key="1">
    <citation type="submission" date="2019-12" db="EMBL/GenBank/DDBJ databases">
        <title>Genome sequence of Streptomyces bambusae.</title>
        <authorList>
            <person name="Bansal K."/>
            <person name="Choksket S."/>
            <person name="Korpole S."/>
            <person name="Patil P.B."/>
        </authorList>
    </citation>
    <scope>NUCLEOTIDE SEQUENCE [LARGE SCALE GENOMIC DNA]</scope>
    <source>
        <strain evidence="1 2">SK60</strain>
    </source>
</reference>
<gene>
    <name evidence="1" type="ORF">GPJ59_25420</name>
</gene>
<sequence>MDVESGAEKPEGALGFAVVANVRRELPYGPGAVAIRRGTKHFPPGGKVWLVPPRWDWGHGRVIAVGRHRGSPRHKCVIVPVWHLENFRVQGVYSPAVERRLSGHSRSNGLWETEGEARPWVERWTSGAGLYEWDPREERPQRPQGVSGFGLV</sequence>
<dbReference type="RefSeq" id="WP_219670036.1">
    <property type="nucleotide sequence ID" value="NZ_WTFF01000221.1"/>
</dbReference>
<dbReference type="Proteomes" id="UP000812013">
    <property type="component" value="Unassembled WGS sequence"/>
</dbReference>
<name>A0ABS6ZBJ2_9ACTN</name>
<protein>
    <submittedName>
        <fullName evidence="1">Uncharacterized protein</fullName>
    </submittedName>
</protein>